<protein>
    <submittedName>
        <fullName evidence="2">Uncharacterized protein</fullName>
    </submittedName>
</protein>
<feature type="transmembrane region" description="Helical" evidence="1">
    <location>
        <begin position="15"/>
        <end position="35"/>
    </location>
</feature>
<organism evidence="2">
    <name type="scientific">viral metagenome</name>
    <dbReference type="NCBI Taxonomy" id="1070528"/>
    <lineage>
        <taxon>unclassified sequences</taxon>
        <taxon>metagenomes</taxon>
        <taxon>organismal metagenomes</taxon>
    </lineage>
</organism>
<sequence>MFNTQNWFKIKSNQLYSGASAFCFVAFIMAIKFSIDPQFGWSPKHTWEKIPYGTYPIWMLGFISLAFGLMFLGKSLEDKRN</sequence>
<keyword evidence="1" id="KW-0472">Membrane</keyword>
<dbReference type="EMBL" id="MN738839">
    <property type="protein sequence ID" value="QHT39149.1"/>
    <property type="molecule type" value="Genomic_DNA"/>
</dbReference>
<name>A0A6C0FFB5_9ZZZZ</name>
<evidence type="ECO:0000256" key="1">
    <source>
        <dbReference type="SAM" id="Phobius"/>
    </source>
</evidence>
<keyword evidence="1" id="KW-0812">Transmembrane</keyword>
<reference evidence="2" key="1">
    <citation type="journal article" date="2020" name="Nature">
        <title>Giant virus diversity and host interactions through global metagenomics.</title>
        <authorList>
            <person name="Schulz F."/>
            <person name="Roux S."/>
            <person name="Paez-Espino D."/>
            <person name="Jungbluth S."/>
            <person name="Walsh D.A."/>
            <person name="Denef V.J."/>
            <person name="McMahon K.D."/>
            <person name="Konstantinidis K.T."/>
            <person name="Eloe-Fadrosh E.A."/>
            <person name="Kyrpides N.C."/>
            <person name="Woyke T."/>
        </authorList>
    </citation>
    <scope>NUCLEOTIDE SEQUENCE</scope>
    <source>
        <strain evidence="2">GVMAG-S-ERX556126-94</strain>
    </source>
</reference>
<dbReference type="AlphaFoldDB" id="A0A6C0FFB5"/>
<accession>A0A6C0FFB5</accession>
<proteinExistence type="predicted"/>
<keyword evidence="1" id="KW-1133">Transmembrane helix</keyword>
<feature type="transmembrane region" description="Helical" evidence="1">
    <location>
        <begin position="55"/>
        <end position="73"/>
    </location>
</feature>
<evidence type="ECO:0000313" key="2">
    <source>
        <dbReference type="EMBL" id="QHT39149.1"/>
    </source>
</evidence>